<protein>
    <submittedName>
        <fullName evidence="1">Uncharacterized protein</fullName>
    </submittedName>
</protein>
<comment type="caution">
    <text evidence="1">The sequence shown here is derived from an EMBL/GenBank/DDBJ whole genome shotgun (WGS) entry which is preliminary data.</text>
</comment>
<evidence type="ECO:0000313" key="2">
    <source>
        <dbReference type="Proteomes" id="UP000004596"/>
    </source>
</evidence>
<proteinExistence type="predicted"/>
<dbReference type="AlphaFoldDB" id="B3CDJ6"/>
<organism evidence="1 2">
    <name type="scientific">Bacteroides intestinalis DSM 17393</name>
    <dbReference type="NCBI Taxonomy" id="471870"/>
    <lineage>
        <taxon>Bacteria</taxon>
        <taxon>Pseudomonadati</taxon>
        <taxon>Bacteroidota</taxon>
        <taxon>Bacteroidia</taxon>
        <taxon>Bacteroidales</taxon>
        <taxon>Bacteroidaceae</taxon>
        <taxon>Bacteroides</taxon>
    </lineage>
</organism>
<evidence type="ECO:0000313" key="1">
    <source>
        <dbReference type="EMBL" id="EDV04842.1"/>
    </source>
</evidence>
<reference evidence="1 2" key="1">
    <citation type="submission" date="2008-04" db="EMBL/GenBank/DDBJ databases">
        <title>Draft genome sequence of Bacteroides intestinalis (DSM 17393).</title>
        <authorList>
            <person name="Sudarsanam P."/>
            <person name="Ley R."/>
            <person name="Guruge J."/>
            <person name="Turnbaugh P.J."/>
            <person name="Mahowald M."/>
            <person name="Liep D."/>
            <person name="Gordon J."/>
        </authorList>
    </citation>
    <scope>NUCLEOTIDE SEQUENCE [LARGE SCALE GENOMIC DNA]</scope>
    <source>
        <strain evidence="1 2">DSM 17393</strain>
    </source>
</reference>
<gene>
    <name evidence="1" type="ORF">BACINT_03983</name>
</gene>
<sequence length="60" mass="7140">MTILLSFESAEPAWERSSYDLFQHSPSVQWKLFNLQKLKKQNPSKLYQEVEKLQIILAMK</sequence>
<reference evidence="1 2" key="2">
    <citation type="submission" date="2008-04" db="EMBL/GenBank/DDBJ databases">
        <authorList>
            <person name="Fulton L."/>
            <person name="Clifton S."/>
            <person name="Fulton B."/>
            <person name="Xu J."/>
            <person name="Minx P."/>
            <person name="Pepin K.H."/>
            <person name="Johnson M."/>
            <person name="Thiruvilangam P."/>
            <person name="Bhonagiri V."/>
            <person name="Nash W.E."/>
            <person name="Mardis E.R."/>
            <person name="Wilson R.K."/>
        </authorList>
    </citation>
    <scope>NUCLEOTIDE SEQUENCE [LARGE SCALE GENOMIC DNA]</scope>
    <source>
        <strain evidence="1 2">DSM 17393</strain>
    </source>
</reference>
<accession>B3CDJ6</accession>
<dbReference type="Proteomes" id="UP000004596">
    <property type="component" value="Unassembled WGS sequence"/>
</dbReference>
<dbReference type="EMBL" id="ABJL02000008">
    <property type="protein sequence ID" value="EDV04842.1"/>
    <property type="molecule type" value="Genomic_DNA"/>
</dbReference>
<name>B3CDJ6_9BACE</name>